<feature type="chain" id="PRO_5040437758" evidence="2">
    <location>
        <begin position="18"/>
        <end position="375"/>
    </location>
</feature>
<protein>
    <submittedName>
        <fullName evidence="3">Uncharacterized protein</fullName>
    </submittedName>
</protein>
<accession>A0A9P4GKW8</accession>
<reference evidence="3" key="1">
    <citation type="submission" date="2020-01" db="EMBL/GenBank/DDBJ databases">
        <authorList>
            <consortium name="DOE Joint Genome Institute"/>
            <person name="Haridas S."/>
            <person name="Albert R."/>
            <person name="Binder M."/>
            <person name="Bloem J."/>
            <person name="Labutti K."/>
            <person name="Salamov A."/>
            <person name="Andreopoulos B."/>
            <person name="Baker S.E."/>
            <person name="Barry K."/>
            <person name="Bills G."/>
            <person name="Bluhm B.H."/>
            <person name="Cannon C."/>
            <person name="Castanera R."/>
            <person name="Culley D.E."/>
            <person name="Daum C."/>
            <person name="Ezra D."/>
            <person name="Gonzalez J.B."/>
            <person name="Henrissat B."/>
            <person name="Kuo A."/>
            <person name="Liang C."/>
            <person name="Lipzen A."/>
            <person name="Lutzoni F."/>
            <person name="Magnuson J."/>
            <person name="Mondo S."/>
            <person name="Nolan M."/>
            <person name="Ohm R."/>
            <person name="Pangilinan J."/>
            <person name="Park H.-J."/>
            <person name="Ramirez L."/>
            <person name="Alfaro M."/>
            <person name="Sun H."/>
            <person name="Tritt A."/>
            <person name="Yoshinaga Y."/>
            <person name="Zwiers L.-H."/>
            <person name="Turgeon B.G."/>
            <person name="Goodwin S.B."/>
            <person name="Spatafora J.W."/>
            <person name="Crous P.W."/>
            <person name="Grigoriev I.V."/>
        </authorList>
    </citation>
    <scope>NUCLEOTIDE SEQUENCE</scope>
    <source>
        <strain evidence="3">CBS 394.84</strain>
    </source>
</reference>
<evidence type="ECO:0000256" key="1">
    <source>
        <dbReference type="SAM" id="MobiDB-lite"/>
    </source>
</evidence>
<proteinExistence type="predicted"/>
<feature type="compositionally biased region" description="Low complexity" evidence="1">
    <location>
        <begin position="98"/>
        <end position="128"/>
    </location>
</feature>
<dbReference type="EMBL" id="ML976615">
    <property type="protein sequence ID" value="KAF1847122.1"/>
    <property type="molecule type" value="Genomic_DNA"/>
</dbReference>
<dbReference type="Proteomes" id="UP000800039">
    <property type="component" value="Unassembled WGS sequence"/>
</dbReference>
<dbReference type="OrthoDB" id="5406216at2759"/>
<sequence length="375" mass="38166">MRSYTFAALLFPALAVCRLFKDDAYLQDSAGASSIVQASPASVPTSGSPAATGVSIGEILELRQAPGLTPANAAPPVDPGLVPQSAPENPAVPAGNLAPAVAPVSVDSSSSSPSSPSSPSSIASPSSSSLGVDVSAAATVPATSTVVAPPANQIAPAVPPAAVPVNPAAPALTTAAAPLAAPDVNDFVTVQWVETWIGGTSQTWVPKTISFHFKDMTAPLLPGKGEIGMGTLTGEPGQTKTVMLGAAPTEAAGWRGVAAAVGVGVVGMMVVVRGRGGFRAKSENGTVFGSPQHACEILGDRGKPDHTTTSQRKIMKRGSTLIKNSPDVQMDEAQRARQIQEYKGWSDTPGYAQKCGAISSRLVVSGQRRSVRFDR</sequence>
<name>A0A9P4GKW8_9PLEO</name>
<keyword evidence="4" id="KW-1185">Reference proteome</keyword>
<gene>
    <name evidence="3" type="ORF">K460DRAFT_352302</name>
</gene>
<evidence type="ECO:0000313" key="4">
    <source>
        <dbReference type="Proteomes" id="UP000800039"/>
    </source>
</evidence>
<organism evidence="3 4">
    <name type="scientific">Cucurbitaria berberidis CBS 394.84</name>
    <dbReference type="NCBI Taxonomy" id="1168544"/>
    <lineage>
        <taxon>Eukaryota</taxon>
        <taxon>Fungi</taxon>
        <taxon>Dikarya</taxon>
        <taxon>Ascomycota</taxon>
        <taxon>Pezizomycotina</taxon>
        <taxon>Dothideomycetes</taxon>
        <taxon>Pleosporomycetidae</taxon>
        <taxon>Pleosporales</taxon>
        <taxon>Pleosporineae</taxon>
        <taxon>Cucurbitariaceae</taxon>
        <taxon>Cucurbitaria</taxon>
    </lineage>
</organism>
<dbReference type="GeneID" id="63848893"/>
<dbReference type="RefSeq" id="XP_040789685.1">
    <property type="nucleotide sequence ID" value="XM_040931641.1"/>
</dbReference>
<feature type="region of interest" description="Disordered" evidence="1">
    <location>
        <begin position="68"/>
        <end position="128"/>
    </location>
</feature>
<comment type="caution">
    <text evidence="3">The sequence shown here is derived from an EMBL/GenBank/DDBJ whole genome shotgun (WGS) entry which is preliminary data.</text>
</comment>
<evidence type="ECO:0000256" key="2">
    <source>
        <dbReference type="SAM" id="SignalP"/>
    </source>
</evidence>
<feature type="signal peptide" evidence="2">
    <location>
        <begin position="1"/>
        <end position="17"/>
    </location>
</feature>
<keyword evidence="2" id="KW-0732">Signal</keyword>
<evidence type="ECO:0000313" key="3">
    <source>
        <dbReference type="EMBL" id="KAF1847122.1"/>
    </source>
</evidence>
<dbReference type="AlphaFoldDB" id="A0A9P4GKW8"/>